<evidence type="ECO:0008006" key="5">
    <source>
        <dbReference type="Google" id="ProtNLM"/>
    </source>
</evidence>
<dbReference type="Gene3D" id="2.120.10.30">
    <property type="entry name" value="TolB, C-terminal domain"/>
    <property type="match status" value="1"/>
</dbReference>
<protein>
    <recommendedName>
        <fullName evidence="5">WD40 repeat domain-containing protein</fullName>
    </recommendedName>
</protein>
<dbReference type="InterPro" id="IPR011042">
    <property type="entry name" value="6-blade_b-propeller_TolB-like"/>
</dbReference>
<proteinExistence type="predicted"/>
<reference evidence="3 4" key="1">
    <citation type="submission" date="2018-09" db="EMBL/GenBank/DDBJ databases">
        <title>Genome sequencing of Nocardioides immobilis CCTCC AB 2017083 for comparison to Nocardioides silvaticus.</title>
        <authorList>
            <person name="Li C."/>
            <person name="Wang G."/>
        </authorList>
    </citation>
    <scope>NUCLEOTIDE SEQUENCE [LARGE SCALE GENOMIC DNA]</scope>
    <source>
        <strain evidence="3 4">CCTCC AB 2017083</strain>
    </source>
</reference>
<dbReference type="AlphaFoldDB" id="A0A417XTR2"/>
<organism evidence="3 4">
    <name type="scientific">Nocardioides immobilis</name>
    <dbReference type="NCBI Taxonomy" id="2049295"/>
    <lineage>
        <taxon>Bacteria</taxon>
        <taxon>Bacillati</taxon>
        <taxon>Actinomycetota</taxon>
        <taxon>Actinomycetes</taxon>
        <taxon>Propionibacteriales</taxon>
        <taxon>Nocardioidaceae</taxon>
        <taxon>Nocardioides</taxon>
    </lineage>
</organism>
<feature type="region of interest" description="Disordered" evidence="1">
    <location>
        <begin position="1"/>
        <end position="20"/>
    </location>
</feature>
<dbReference type="Proteomes" id="UP000283644">
    <property type="component" value="Unassembled WGS sequence"/>
</dbReference>
<gene>
    <name evidence="3" type="ORF">D0Z08_27735</name>
</gene>
<comment type="caution">
    <text evidence="3">The sequence shown here is derived from an EMBL/GenBank/DDBJ whole genome shotgun (WGS) entry which is preliminary data.</text>
</comment>
<keyword evidence="4" id="KW-1185">Reference proteome</keyword>
<dbReference type="OrthoDB" id="9758793at2"/>
<name>A0A417XTR2_9ACTN</name>
<evidence type="ECO:0000256" key="1">
    <source>
        <dbReference type="SAM" id="MobiDB-lite"/>
    </source>
</evidence>
<dbReference type="EMBL" id="QXGH01000039">
    <property type="protein sequence ID" value="RHW23884.1"/>
    <property type="molecule type" value="Genomic_DNA"/>
</dbReference>
<feature type="transmembrane region" description="Helical" evidence="2">
    <location>
        <begin position="38"/>
        <end position="56"/>
    </location>
</feature>
<keyword evidence="2" id="KW-0812">Transmembrane</keyword>
<dbReference type="SUPFAM" id="SSF82171">
    <property type="entry name" value="DPP6 N-terminal domain-like"/>
    <property type="match status" value="1"/>
</dbReference>
<accession>A0A417XTR2</accession>
<evidence type="ECO:0000313" key="4">
    <source>
        <dbReference type="Proteomes" id="UP000283644"/>
    </source>
</evidence>
<evidence type="ECO:0000313" key="3">
    <source>
        <dbReference type="EMBL" id="RHW23884.1"/>
    </source>
</evidence>
<evidence type="ECO:0000256" key="2">
    <source>
        <dbReference type="SAM" id="Phobius"/>
    </source>
</evidence>
<keyword evidence="2" id="KW-1133">Transmembrane helix</keyword>
<keyword evidence="2" id="KW-0472">Membrane</keyword>
<sequence>MTADLQDLFDRAGRNPPTGALDADAVLRRARRSHQRRVTGAVAAAAVAVIVGSLAITHGGDDSKEPVGPTRTPTETHAIDPVLRNGQITSAERFLGVEGQGYNWRSFDPVSETGLLVTHRGKGFYGPMDGLAVLGRTGPVATLTCDRDLTCAGESLSYIATLGPGASEVTVAHGDPAAQVIGYDGTLHRTIDLSPTIAGGAVVRGLRWSPDGSRLAVLTEQYVRRNDELVGRASRVWLVDREGGDARLAYSLFLDRDPTDTLDASDFDGTGAIWFPGWSWSWSPDGQALVLDVLTRGNGGAVVVVLRLQPDDPAGPVRAQTLYHSNRSFDWWGNVAWSPDGTRIAVRTSHFTEISAEDGSVIAEHPRNSGWLIWPASKE</sequence>
<dbReference type="RefSeq" id="WP_118928530.1">
    <property type="nucleotide sequence ID" value="NZ_QXGH01000039.1"/>
</dbReference>